<gene>
    <name evidence="1" type="ORF">Scaly_0075500</name>
</gene>
<comment type="caution">
    <text evidence="1">The sequence shown here is derived from an EMBL/GenBank/DDBJ whole genome shotgun (WGS) entry which is preliminary data.</text>
</comment>
<organism evidence="1">
    <name type="scientific">Sesamum calycinum</name>
    <dbReference type="NCBI Taxonomy" id="2727403"/>
    <lineage>
        <taxon>Eukaryota</taxon>
        <taxon>Viridiplantae</taxon>
        <taxon>Streptophyta</taxon>
        <taxon>Embryophyta</taxon>
        <taxon>Tracheophyta</taxon>
        <taxon>Spermatophyta</taxon>
        <taxon>Magnoliopsida</taxon>
        <taxon>eudicotyledons</taxon>
        <taxon>Gunneridae</taxon>
        <taxon>Pentapetalae</taxon>
        <taxon>asterids</taxon>
        <taxon>lamiids</taxon>
        <taxon>Lamiales</taxon>
        <taxon>Pedaliaceae</taxon>
        <taxon>Sesamum</taxon>
    </lineage>
</organism>
<reference evidence="1" key="2">
    <citation type="journal article" date="2024" name="Plant">
        <title>Genomic evolution and insights into agronomic trait innovations of Sesamum species.</title>
        <authorList>
            <person name="Miao H."/>
            <person name="Wang L."/>
            <person name="Qu L."/>
            <person name="Liu H."/>
            <person name="Sun Y."/>
            <person name="Le M."/>
            <person name="Wang Q."/>
            <person name="Wei S."/>
            <person name="Zheng Y."/>
            <person name="Lin W."/>
            <person name="Duan Y."/>
            <person name="Cao H."/>
            <person name="Xiong S."/>
            <person name="Wang X."/>
            <person name="Wei L."/>
            <person name="Li C."/>
            <person name="Ma Q."/>
            <person name="Ju M."/>
            <person name="Zhao R."/>
            <person name="Li G."/>
            <person name="Mu C."/>
            <person name="Tian Q."/>
            <person name="Mei H."/>
            <person name="Zhang T."/>
            <person name="Gao T."/>
            <person name="Zhang H."/>
        </authorList>
    </citation>
    <scope>NUCLEOTIDE SEQUENCE</scope>
    <source>
        <strain evidence="1">KEN8</strain>
    </source>
</reference>
<feature type="non-terminal residue" evidence="1">
    <location>
        <position position="1"/>
    </location>
</feature>
<proteinExistence type="predicted"/>
<dbReference type="AlphaFoldDB" id="A0AAW2SXG5"/>
<accession>A0AAW2SXG5</accession>
<dbReference type="PANTHER" id="PTHR11439:SF470">
    <property type="entry name" value="CYSTEINE-RICH RLK (RECEPTOR-LIKE PROTEIN KINASE) 8"/>
    <property type="match status" value="1"/>
</dbReference>
<dbReference type="PANTHER" id="PTHR11439">
    <property type="entry name" value="GAG-POL-RELATED RETROTRANSPOSON"/>
    <property type="match status" value="1"/>
</dbReference>
<evidence type="ECO:0000313" key="1">
    <source>
        <dbReference type="EMBL" id="KAL0396271.1"/>
    </source>
</evidence>
<dbReference type="EMBL" id="JACGWM010000001">
    <property type="protein sequence ID" value="KAL0396271.1"/>
    <property type="molecule type" value="Genomic_DNA"/>
</dbReference>
<reference evidence="1" key="1">
    <citation type="submission" date="2020-06" db="EMBL/GenBank/DDBJ databases">
        <authorList>
            <person name="Li T."/>
            <person name="Hu X."/>
            <person name="Zhang T."/>
            <person name="Song X."/>
            <person name="Zhang H."/>
            <person name="Dai N."/>
            <person name="Sheng W."/>
            <person name="Hou X."/>
            <person name="Wei L."/>
        </authorList>
    </citation>
    <scope>NUCLEOTIDE SEQUENCE</scope>
    <source>
        <strain evidence="1">KEN8</strain>
        <tissue evidence="1">Leaf</tissue>
    </source>
</reference>
<name>A0AAW2SXG5_9LAMI</name>
<protein>
    <submittedName>
        <fullName evidence="1">Mitochondrial protein</fullName>
    </submittedName>
</protein>
<sequence length="130" mass="14862">LDIAYAVSIVSQFMHDPKERHLQALYRILHYLKATPGRGILFKKGKELTLEAYTDEDYAGSVIDRRSTSSYCTFLRGAVQEGKIGLRSWSTRMKDNSKSALSMNKESISNATMNLMESSILVQDERWRHT</sequence>